<dbReference type="OrthoDB" id="5419315at2759"/>
<dbReference type="InterPro" id="IPR021858">
    <property type="entry name" value="Fun_TF"/>
</dbReference>
<dbReference type="GeneID" id="28980286"/>
<dbReference type="InterPro" id="IPR036864">
    <property type="entry name" value="Zn2-C6_fun-type_DNA-bd_sf"/>
</dbReference>
<organism evidence="5 6">
    <name type="scientific">Cutaneotrichosporon oleaginosum</name>
    <dbReference type="NCBI Taxonomy" id="879819"/>
    <lineage>
        <taxon>Eukaryota</taxon>
        <taxon>Fungi</taxon>
        <taxon>Dikarya</taxon>
        <taxon>Basidiomycota</taxon>
        <taxon>Agaricomycotina</taxon>
        <taxon>Tremellomycetes</taxon>
        <taxon>Trichosporonales</taxon>
        <taxon>Trichosporonaceae</taxon>
        <taxon>Cutaneotrichosporon</taxon>
    </lineage>
</organism>
<dbReference type="PANTHER" id="PTHR37534">
    <property type="entry name" value="TRANSCRIPTIONAL ACTIVATOR PROTEIN UGA3"/>
    <property type="match status" value="1"/>
</dbReference>
<feature type="region of interest" description="Disordered" evidence="3">
    <location>
        <begin position="157"/>
        <end position="176"/>
    </location>
</feature>
<dbReference type="SUPFAM" id="SSF57701">
    <property type="entry name" value="Zn2/Cys6 DNA-binding domain"/>
    <property type="match status" value="1"/>
</dbReference>
<feature type="domain" description="Zn(2)-C6 fungal-type" evidence="4">
    <location>
        <begin position="23"/>
        <end position="51"/>
    </location>
</feature>
<keyword evidence="2" id="KW-0539">Nucleus</keyword>
<gene>
    <name evidence="5" type="ORF">CC85DRAFT_165168</name>
</gene>
<dbReference type="Pfam" id="PF11951">
    <property type="entry name" value="Fungal_trans_2"/>
    <property type="match status" value="1"/>
</dbReference>
<proteinExistence type="predicted"/>
<accession>A0A0J0XG50</accession>
<name>A0A0J0XG50_9TREE</name>
<dbReference type="PANTHER" id="PTHR37534:SF20">
    <property type="entry name" value="PRO1A C6 ZINK-FINGER PROTEIN"/>
    <property type="match status" value="1"/>
</dbReference>
<evidence type="ECO:0000313" key="5">
    <source>
        <dbReference type="EMBL" id="KLT40037.1"/>
    </source>
</evidence>
<evidence type="ECO:0000259" key="4">
    <source>
        <dbReference type="PROSITE" id="PS50048"/>
    </source>
</evidence>
<dbReference type="GO" id="GO:0000981">
    <property type="term" value="F:DNA-binding transcription factor activity, RNA polymerase II-specific"/>
    <property type="evidence" value="ECO:0007669"/>
    <property type="project" value="InterPro"/>
</dbReference>
<dbReference type="Proteomes" id="UP000053611">
    <property type="component" value="Unassembled WGS sequence"/>
</dbReference>
<dbReference type="InterPro" id="IPR001138">
    <property type="entry name" value="Zn2Cys6_DnaBD"/>
</dbReference>
<dbReference type="STRING" id="879819.A0A0J0XG50"/>
<dbReference type="GO" id="GO:0005634">
    <property type="term" value="C:nucleus"/>
    <property type="evidence" value="ECO:0007669"/>
    <property type="project" value="UniProtKB-SubCell"/>
</dbReference>
<dbReference type="SMART" id="SM00066">
    <property type="entry name" value="GAL4"/>
    <property type="match status" value="1"/>
</dbReference>
<comment type="subcellular location">
    <subcellularLocation>
        <location evidence="1">Nucleus</location>
    </subcellularLocation>
</comment>
<dbReference type="RefSeq" id="XP_018276528.1">
    <property type="nucleotide sequence ID" value="XM_018419683.1"/>
</dbReference>
<evidence type="ECO:0000313" key="6">
    <source>
        <dbReference type="Proteomes" id="UP000053611"/>
    </source>
</evidence>
<protein>
    <recommendedName>
        <fullName evidence="4">Zn(2)-C6 fungal-type domain-containing protein</fullName>
    </recommendedName>
</protein>
<dbReference type="GO" id="GO:0008270">
    <property type="term" value="F:zinc ion binding"/>
    <property type="evidence" value="ECO:0007669"/>
    <property type="project" value="InterPro"/>
</dbReference>
<sequence>MDGESHPGHPPRDSMKRKRSKAGCLTCRLRKKRCDETRPTCAACTRLGLECIGYGQRPAWMARREAVADAVADIRKAMAATHVARRRQRWADAARLGEGVEQCTETSIPANPPDPQQSQSRIAGMRDERLDENAFASQTALHPASLLPHDVPDAAGNEGLMLLSPSESPPALNSSSSLDSELAALLGREASELLSTHTPYLPLLTEPSAVYTPFFSSPAQMRYLNHYLTVIMPYQWIFERGPLSDLVTPLAFSHPLVCESVSALAALHIGSTRQRHCRRQRLSRRLVTISEGVTDPDLAVAQLSTQRSAAVLSRVPLHELGTHEMVVAAMCISSFHLFDGGSRPGWRVAVALCRKCLGAIVQRSLVCEADGTAALQLTSLLRRMGHLLAPLVWTDILSSATEGVASLFLPLYRVLLVDCVSEDEATFLRETVMGCDSTTRLALAETIALSEWKEGEVRAGRLSLRALLARASAIEEILDERPRREAHLLCATPARRAVSDIFFHSARVLLATTIHGPYPDVAEVKATVADTVDAFSALDALDITGAERALVFPTVIAGCHAQPELQTFFRDRFVRLGDEAVAFGNTQNALRVMEEVWRRRAAARADEAVHWRSVMFDLDDEGLLLI</sequence>
<dbReference type="PROSITE" id="PS00463">
    <property type="entry name" value="ZN2_CY6_FUNGAL_1"/>
    <property type="match status" value="1"/>
</dbReference>
<feature type="compositionally biased region" description="Low complexity" evidence="3">
    <location>
        <begin position="158"/>
        <end position="176"/>
    </location>
</feature>
<dbReference type="EMBL" id="KQ087243">
    <property type="protein sequence ID" value="KLT40037.1"/>
    <property type="molecule type" value="Genomic_DNA"/>
</dbReference>
<dbReference type="CDD" id="cd00067">
    <property type="entry name" value="GAL4"/>
    <property type="match status" value="1"/>
</dbReference>
<evidence type="ECO:0000256" key="2">
    <source>
        <dbReference type="ARBA" id="ARBA00023242"/>
    </source>
</evidence>
<reference evidence="5 6" key="1">
    <citation type="submission" date="2015-03" db="EMBL/GenBank/DDBJ databases">
        <title>Genomics and transcriptomics of the oil-accumulating basidiomycete yeast T. oleaginosus allow insights into substrate utilization and the diverse evolutionary trajectories of mating systems in fungi.</title>
        <authorList>
            <consortium name="DOE Joint Genome Institute"/>
            <person name="Kourist R."/>
            <person name="Kracht O."/>
            <person name="Bracharz F."/>
            <person name="Lipzen A."/>
            <person name="Nolan M."/>
            <person name="Ohm R."/>
            <person name="Grigoriev I."/>
            <person name="Sun S."/>
            <person name="Heitman J."/>
            <person name="Bruck T."/>
            <person name="Nowrousian M."/>
        </authorList>
    </citation>
    <scope>NUCLEOTIDE SEQUENCE [LARGE SCALE GENOMIC DNA]</scope>
    <source>
        <strain evidence="5 6">IBC0246</strain>
    </source>
</reference>
<dbReference type="AlphaFoldDB" id="A0A0J0XG50"/>
<keyword evidence="6" id="KW-1185">Reference proteome</keyword>
<feature type="region of interest" description="Disordered" evidence="3">
    <location>
        <begin position="102"/>
        <end position="121"/>
    </location>
</feature>
<dbReference type="PROSITE" id="PS50048">
    <property type="entry name" value="ZN2_CY6_FUNGAL_2"/>
    <property type="match status" value="1"/>
</dbReference>
<evidence type="ECO:0000256" key="1">
    <source>
        <dbReference type="ARBA" id="ARBA00004123"/>
    </source>
</evidence>
<dbReference type="Pfam" id="PF00172">
    <property type="entry name" value="Zn_clus"/>
    <property type="match status" value="1"/>
</dbReference>
<evidence type="ECO:0000256" key="3">
    <source>
        <dbReference type="SAM" id="MobiDB-lite"/>
    </source>
</evidence>
<dbReference type="Gene3D" id="4.10.240.10">
    <property type="entry name" value="Zn(2)-C6 fungal-type DNA-binding domain"/>
    <property type="match status" value="1"/>
</dbReference>